<evidence type="ECO:0000313" key="2">
    <source>
        <dbReference type="Proteomes" id="UP001500298"/>
    </source>
</evidence>
<evidence type="ECO:0000313" key="1">
    <source>
        <dbReference type="EMBL" id="GAA4841686.1"/>
    </source>
</evidence>
<name>A0ABP9DE76_9BACT</name>
<gene>
    <name evidence="1" type="ORF">GCM10023331_28320</name>
</gene>
<comment type="caution">
    <text evidence="1">The sequence shown here is derived from an EMBL/GenBank/DDBJ whole genome shotgun (WGS) entry which is preliminary data.</text>
</comment>
<proteinExistence type="predicted"/>
<dbReference type="Proteomes" id="UP001500298">
    <property type="component" value="Unassembled WGS sequence"/>
</dbReference>
<protein>
    <submittedName>
        <fullName evidence="1">Uncharacterized protein</fullName>
    </submittedName>
</protein>
<dbReference type="EMBL" id="BAABJX010000043">
    <property type="protein sequence ID" value="GAA4841686.1"/>
    <property type="molecule type" value="Genomic_DNA"/>
</dbReference>
<sequence length="156" mass="18299">MDTTSKVPTQWHYTNEPLKLDESERGNFTRSKLQILIKDTDEIFYDKYTKGIEVSLVNLTDSTVSIVVEENHLDLRKQVYYNNEWRDIESTGSYECGLSYWIVELKTYEYFQSTLPCSRGKVNAEARYILRSANLPIITSRTFESSFNLEELLEKI</sequence>
<accession>A0ABP9DE76</accession>
<organism evidence="1 2">
    <name type="scientific">Algivirga pacifica</name>
    <dbReference type="NCBI Taxonomy" id="1162670"/>
    <lineage>
        <taxon>Bacteria</taxon>
        <taxon>Pseudomonadati</taxon>
        <taxon>Bacteroidota</taxon>
        <taxon>Cytophagia</taxon>
        <taxon>Cytophagales</taxon>
        <taxon>Flammeovirgaceae</taxon>
        <taxon>Algivirga</taxon>
    </lineage>
</organism>
<keyword evidence="2" id="KW-1185">Reference proteome</keyword>
<reference evidence="2" key="1">
    <citation type="journal article" date="2019" name="Int. J. Syst. Evol. Microbiol.">
        <title>The Global Catalogue of Microorganisms (GCM) 10K type strain sequencing project: providing services to taxonomists for standard genome sequencing and annotation.</title>
        <authorList>
            <consortium name="The Broad Institute Genomics Platform"/>
            <consortium name="The Broad Institute Genome Sequencing Center for Infectious Disease"/>
            <person name="Wu L."/>
            <person name="Ma J."/>
        </authorList>
    </citation>
    <scope>NUCLEOTIDE SEQUENCE [LARGE SCALE GENOMIC DNA]</scope>
    <source>
        <strain evidence="2">JCM 18326</strain>
    </source>
</reference>